<proteinExistence type="predicted"/>
<keyword evidence="1" id="KW-1133">Transmembrane helix</keyword>
<evidence type="ECO:0000313" key="3">
    <source>
        <dbReference type="Proteomes" id="UP000198862"/>
    </source>
</evidence>
<keyword evidence="1" id="KW-0812">Transmembrane</keyword>
<keyword evidence="1" id="KW-0472">Membrane</keyword>
<feature type="transmembrane region" description="Helical" evidence="1">
    <location>
        <begin position="51"/>
        <end position="74"/>
    </location>
</feature>
<evidence type="ECO:0000313" key="2">
    <source>
        <dbReference type="EMBL" id="SFD49118.1"/>
    </source>
</evidence>
<keyword evidence="3" id="KW-1185">Reference proteome</keyword>
<reference evidence="2 3" key="1">
    <citation type="submission" date="2016-10" db="EMBL/GenBank/DDBJ databases">
        <authorList>
            <person name="de Groot N.N."/>
        </authorList>
    </citation>
    <scope>NUCLEOTIDE SEQUENCE [LARGE SCALE GENOMIC DNA]</scope>
    <source>
        <strain evidence="2 3">DSM 6059</strain>
    </source>
</reference>
<dbReference type="Proteomes" id="UP000198862">
    <property type="component" value="Unassembled WGS sequence"/>
</dbReference>
<dbReference type="EMBL" id="FOLO01000062">
    <property type="protein sequence ID" value="SFD49118.1"/>
    <property type="molecule type" value="Genomic_DNA"/>
</dbReference>
<dbReference type="RefSeq" id="WP_091990464.1">
    <property type="nucleotide sequence ID" value="NZ_FOLO01000062.1"/>
</dbReference>
<sequence>MQTTYIFRLVLIIQLLISLMSTITSNILFDTLPLVLQNYISQEQDFYFSGIFYLSFALLFFALIPICTIGLWHFKGWAKILFIFMLLITIPVELFSNVVIMDPWTGMLLSLNAMFLGMILVMLLMKPIKNKFTGQKTKNISFLVQVHTLPSDLQTVLNNPSSYLYDTAKIYSLLVNSPMLHKVWAIDTVDKDKLWIGINIMSDENIPSLHTVKLDEGTFEKIEDEQYEVEVFK</sequence>
<evidence type="ECO:0000256" key="1">
    <source>
        <dbReference type="SAM" id="Phobius"/>
    </source>
</evidence>
<feature type="transmembrane region" description="Helical" evidence="1">
    <location>
        <begin position="7"/>
        <end position="29"/>
    </location>
</feature>
<feature type="transmembrane region" description="Helical" evidence="1">
    <location>
        <begin position="106"/>
        <end position="125"/>
    </location>
</feature>
<dbReference type="STRING" id="1123010.SAMN02745724_04668"/>
<accession>A0A1I1SWK3</accession>
<gene>
    <name evidence="2" type="ORF">SAMN02745724_04668</name>
</gene>
<dbReference type="AlphaFoldDB" id="A0A1I1SWK3"/>
<name>A0A1I1SWK3_9GAMM</name>
<organism evidence="2 3">
    <name type="scientific">Pseudoalteromonas denitrificans DSM 6059</name>
    <dbReference type="NCBI Taxonomy" id="1123010"/>
    <lineage>
        <taxon>Bacteria</taxon>
        <taxon>Pseudomonadati</taxon>
        <taxon>Pseudomonadota</taxon>
        <taxon>Gammaproteobacteria</taxon>
        <taxon>Alteromonadales</taxon>
        <taxon>Pseudoalteromonadaceae</taxon>
        <taxon>Pseudoalteromonas</taxon>
    </lineage>
</organism>
<feature type="transmembrane region" description="Helical" evidence="1">
    <location>
        <begin position="81"/>
        <end position="100"/>
    </location>
</feature>
<protein>
    <submittedName>
        <fullName evidence="2">Uncharacterized protein</fullName>
    </submittedName>
</protein>
<dbReference type="OrthoDB" id="5879250at2"/>